<protein>
    <submittedName>
        <fullName evidence="1">Uncharacterized protein</fullName>
    </submittedName>
</protein>
<name>A0A9D4LTM9_DREPO</name>
<reference evidence="1" key="2">
    <citation type="submission" date="2020-11" db="EMBL/GenBank/DDBJ databases">
        <authorList>
            <person name="McCartney M.A."/>
            <person name="Auch B."/>
            <person name="Kono T."/>
            <person name="Mallez S."/>
            <person name="Becker A."/>
            <person name="Gohl D.M."/>
            <person name="Silverstein K.A.T."/>
            <person name="Koren S."/>
            <person name="Bechman K.B."/>
            <person name="Herman A."/>
            <person name="Abrahante J.E."/>
            <person name="Garbe J."/>
        </authorList>
    </citation>
    <scope>NUCLEOTIDE SEQUENCE</scope>
    <source>
        <strain evidence="1">Duluth1</strain>
        <tissue evidence="1">Whole animal</tissue>
    </source>
</reference>
<gene>
    <name evidence="1" type="ORF">DPMN_027842</name>
</gene>
<keyword evidence="2" id="KW-1185">Reference proteome</keyword>
<evidence type="ECO:0000313" key="2">
    <source>
        <dbReference type="Proteomes" id="UP000828390"/>
    </source>
</evidence>
<organism evidence="1 2">
    <name type="scientific">Dreissena polymorpha</name>
    <name type="common">Zebra mussel</name>
    <name type="synonym">Mytilus polymorpha</name>
    <dbReference type="NCBI Taxonomy" id="45954"/>
    <lineage>
        <taxon>Eukaryota</taxon>
        <taxon>Metazoa</taxon>
        <taxon>Spiralia</taxon>
        <taxon>Lophotrochozoa</taxon>
        <taxon>Mollusca</taxon>
        <taxon>Bivalvia</taxon>
        <taxon>Autobranchia</taxon>
        <taxon>Heteroconchia</taxon>
        <taxon>Euheterodonta</taxon>
        <taxon>Imparidentia</taxon>
        <taxon>Neoheterodontei</taxon>
        <taxon>Myida</taxon>
        <taxon>Dreissenoidea</taxon>
        <taxon>Dreissenidae</taxon>
        <taxon>Dreissena</taxon>
    </lineage>
</organism>
<comment type="caution">
    <text evidence="1">The sequence shown here is derived from an EMBL/GenBank/DDBJ whole genome shotgun (WGS) entry which is preliminary data.</text>
</comment>
<dbReference type="EMBL" id="JAIWYP010000002">
    <property type="protein sequence ID" value="KAH3864815.1"/>
    <property type="molecule type" value="Genomic_DNA"/>
</dbReference>
<sequence length="120" mass="13541">MLHDDRKINWASIKNARPPGGHFQEDRKINVASRVLTRKNAPLPGGYIFQQTGTILLLAQNKIGTNLLTKCRTINVASRVLARQTTKHCAQNPKDAHHFHEEIKYPPHGGNFFQQAGTMF</sequence>
<reference evidence="1" key="1">
    <citation type="journal article" date="2019" name="bioRxiv">
        <title>The Genome of the Zebra Mussel, Dreissena polymorpha: A Resource for Invasive Species Research.</title>
        <authorList>
            <person name="McCartney M.A."/>
            <person name="Auch B."/>
            <person name="Kono T."/>
            <person name="Mallez S."/>
            <person name="Zhang Y."/>
            <person name="Obille A."/>
            <person name="Becker A."/>
            <person name="Abrahante J.E."/>
            <person name="Garbe J."/>
            <person name="Badalamenti J.P."/>
            <person name="Herman A."/>
            <person name="Mangelson H."/>
            <person name="Liachko I."/>
            <person name="Sullivan S."/>
            <person name="Sone E.D."/>
            <person name="Koren S."/>
            <person name="Silverstein K.A.T."/>
            <person name="Beckman K.B."/>
            <person name="Gohl D.M."/>
        </authorList>
    </citation>
    <scope>NUCLEOTIDE SEQUENCE</scope>
    <source>
        <strain evidence="1">Duluth1</strain>
        <tissue evidence="1">Whole animal</tissue>
    </source>
</reference>
<accession>A0A9D4LTM9</accession>
<proteinExistence type="predicted"/>
<dbReference type="Proteomes" id="UP000828390">
    <property type="component" value="Unassembled WGS sequence"/>
</dbReference>
<evidence type="ECO:0000313" key="1">
    <source>
        <dbReference type="EMBL" id="KAH3864815.1"/>
    </source>
</evidence>
<dbReference type="AlphaFoldDB" id="A0A9D4LTM9"/>